<dbReference type="RefSeq" id="WP_222876987.1">
    <property type="nucleotide sequence ID" value="NZ_AP023361.1"/>
</dbReference>
<dbReference type="KEGG" id="tso:IZ6_10900"/>
<evidence type="ECO:0000313" key="1">
    <source>
        <dbReference type="EMBL" id="BCJ90355.1"/>
    </source>
</evidence>
<dbReference type="InterPro" id="IPR025267">
    <property type="entry name" value="ORF017-like"/>
</dbReference>
<reference evidence="1 2" key="1">
    <citation type="submission" date="2020-08" db="EMBL/GenBank/DDBJ databases">
        <title>Genome sequence of Rhizobiales bacterium strain IZ6.</title>
        <authorList>
            <person name="Nakai R."/>
            <person name="Naganuma T."/>
        </authorList>
    </citation>
    <scope>NUCLEOTIDE SEQUENCE [LARGE SCALE GENOMIC DNA]</scope>
    <source>
        <strain evidence="1 2">IZ6</strain>
    </source>
</reference>
<gene>
    <name evidence="1" type="ORF">IZ6_10900</name>
</gene>
<evidence type="ECO:0000313" key="2">
    <source>
        <dbReference type="Proteomes" id="UP000515317"/>
    </source>
</evidence>
<dbReference type="Pfam" id="PF13252">
    <property type="entry name" value="Phage_capsid_3"/>
    <property type="match status" value="1"/>
</dbReference>
<keyword evidence="2" id="KW-1185">Reference proteome</keyword>
<accession>A0A6S6QRI7</accession>
<proteinExistence type="predicted"/>
<dbReference type="Proteomes" id="UP000515317">
    <property type="component" value="Chromosome"/>
</dbReference>
<name>A0A6S6QRI7_9HYPH</name>
<organism evidence="1 2">
    <name type="scientific">Terrihabitans soli</name>
    <dbReference type="NCBI Taxonomy" id="708113"/>
    <lineage>
        <taxon>Bacteria</taxon>
        <taxon>Pseudomonadati</taxon>
        <taxon>Pseudomonadota</taxon>
        <taxon>Alphaproteobacteria</taxon>
        <taxon>Hyphomicrobiales</taxon>
        <taxon>Terrihabitans</taxon>
    </lineage>
</organism>
<dbReference type="AlphaFoldDB" id="A0A6S6QRI7"/>
<dbReference type="EMBL" id="AP023361">
    <property type="protein sequence ID" value="BCJ90355.1"/>
    <property type="molecule type" value="Genomic_DNA"/>
</dbReference>
<sequence length="364" mass="40429">MAETRATPALSPTIWDDDFSTEFYQTNPFAAYSGTGTNNPIVMKEDFAARRGNGITFEFITNLKRGTIFDRQPLRGHEDKLGEYGDKVSWRFRKKGISIHELDGDNAAIDLREASRGALRIWADEDVKWETIDRLGDVGENCDVPFEIATPTQKSAWVENNQDRVLFGAARANYSTNFATAAGNVDATNDKLTRRSLSLLKRLALSASPRITPIRVQEKNNRRYFVAFAHPFVFRDFVADAEEVTSNVAVIERNEGIFLGGDREWDGVILHEVDDMPVYTGIGNGGIDISPVHLLGQEALGFAIKQRYKSRTQEDDYGQVQGLGMIGKWGMKKLCYNAGYGGDDASVHGKHRGVVTGFFSAVGD</sequence>
<protein>
    <recommendedName>
        <fullName evidence="3">N4-gp56 family major capsid protein</fullName>
    </recommendedName>
</protein>
<evidence type="ECO:0008006" key="3">
    <source>
        <dbReference type="Google" id="ProtNLM"/>
    </source>
</evidence>